<proteinExistence type="predicted"/>
<dbReference type="AlphaFoldDB" id="U1HVY9"/>
<dbReference type="PANTHER" id="PTHR38788">
    <property type="entry name" value="CLR5 DOMAIN-CONTAINING PROTEIN"/>
    <property type="match status" value="1"/>
</dbReference>
<protein>
    <recommendedName>
        <fullName evidence="1">Clr5 domain-containing protein</fullName>
    </recommendedName>
</protein>
<dbReference type="GeneID" id="19243594"/>
<name>U1HVY9_ENDPU</name>
<dbReference type="Pfam" id="PF14420">
    <property type="entry name" value="Clr5"/>
    <property type="match status" value="1"/>
</dbReference>
<sequence>MSATYPSRHSFQSSRVFEALKDDVDDLMQDGISSTQNLEVFRRNFDASIQCGLPLDQVSGSFLKCFNEARPPGITQSEANGLAHRSRKSGQVASVLPKYPTQEEWSDIRPVFTKLYFTEDKPLKEVRSILEQHHGFVATERMYKERIKIWALHKNLTRVEKETMIRKIGQRRPVNQTLLNRRPLLHRLERYCKENRISAPYELHSVLKPAFQLAQPIALYGSIRTCEVIMQNIEIYMDYYFTSGPGTHYYKKVVATAYHGSADKALVFVEDEEAWKDMLDPVEIVHIVNDAFDAFENGFIELAFRKMEEGLALVETMFKQQPPSLLGYLFSILLRWKHFRSHLTGKMVNFVLKMASTILGDAHPLSIIANQLVTQTNATESCYIWRALTEALSRAFEPLENSRQIEAVRWYCLYGIKRLGPIGEAQDYLERTVGGETVQKGPKYLHEKAHLLFKQDRYLEAETLYRECLESWKDEQQDILAWGTDSKSLEWKFDIRNCLGCLAAMLDHTDRVNEAKVMWRRFFEFDFKAFGSDGVNTVITGSSFNDFLAKHGFLEEREMLRAECPELLRRREIPKEFW</sequence>
<dbReference type="InterPro" id="IPR011990">
    <property type="entry name" value="TPR-like_helical_dom_sf"/>
</dbReference>
<evidence type="ECO:0000313" key="3">
    <source>
        <dbReference type="Proteomes" id="UP000019373"/>
    </source>
</evidence>
<gene>
    <name evidence="2" type="ORF">EPUS_08751</name>
</gene>
<evidence type="ECO:0000313" key="2">
    <source>
        <dbReference type="EMBL" id="ERF73544.1"/>
    </source>
</evidence>
<dbReference type="RefSeq" id="XP_007800795.1">
    <property type="nucleotide sequence ID" value="XM_007802604.1"/>
</dbReference>
<dbReference type="HOGENOM" id="CLU_027886_0_0_1"/>
<dbReference type="OrthoDB" id="539213at2759"/>
<dbReference type="InterPro" id="IPR025676">
    <property type="entry name" value="Clr5_dom"/>
</dbReference>
<keyword evidence="3" id="KW-1185">Reference proteome</keyword>
<reference evidence="3" key="1">
    <citation type="journal article" date="2014" name="BMC Genomics">
        <title>Genome characteristics reveal the impact of lichenization on lichen-forming fungus Endocarpon pusillum Hedwig (Verrucariales, Ascomycota).</title>
        <authorList>
            <person name="Wang Y.-Y."/>
            <person name="Liu B."/>
            <person name="Zhang X.-Y."/>
            <person name="Zhou Q.-M."/>
            <person name="Zhang T."/>
            <person name="Li H."/>
            <person name="Yu Y.-F."/>
            <person name="Zhang X.-L."/>
            <person name="Hao X.-Y."/>
            <person name="Wang M."/>
            <person name="Wang L."/>
            <person name="Wei J.-C."/>
        </authorList>
    </citation>
    <scope>NUCLEOTIDE SEQUENCE [LARGE SCALE GENOMIC DNA]</scope>
    <source>
        <strain evidence="3">Z07020 / HMAS-L-300199</strain>
    </source>
</reference>
<dbReference type="PANTHER" id="PTHR38788:SF3">
    <property type="entry name" value="CLR5 DOMAIN-CONTAINING PROTEIN"/>
    <property type="match status" value="1"/>
</dbReference>
<evidence type="ECO:0000259" key="1">
    <source>
        <dbReference type="Pfam" id="PF14420"/>
    </source>
</evidence>
<dbReference type="SUPFAM" id="SSF48452">
    <property type="entry name" value="TPR-like"/>
    <property type="match status" value="1"/>
</dbReference>
<dbReference type="eggNOG" id="ENOG502RZNG">
    <property type="taxonomic scope" value="Eukaryota"/>
</dbReference>
<dbReference type="EMBL" id="KE720946">
    <property type="protein sequence ID" value="ERF73544.1"/>
    <property type="molecule type" value="Genomic_DNA"/>
</dbReference>
<accession>U1HVY9</accession>
<dbReference type="Proteomes" id="UP000019373">
    <property type="component" value="Unassembled WGS sequence"/>
</dbReference>
<feature type="domain" description="Clr5" evidence="1">
    <location>
        <begin position="102"/>
        <end position="154"/>
    </location>
</feature>
<dbReference type="Gene3D" id="1.25.40.10">
    <property type="entry name" value="Tetratricopeptide repeat domain"/>
    <property type="match status" value="1"/>
</dbReference>
<organism evidence="2 3">
    <name type="scientific">Endocarpon pusillum (strain Z07020 / HMAS-L-300199)</name>
    <name type="common">Lichen-forming fungus</name>
    <dbReference type="NCBI Taxonomy" id="1263415"/>
    <lineage>
        <taxon>Eukaryota</taxon>
        <taxon>Fungi</taxon>
        <taxon>Dikarya</taxon>
        <taxon>Ascomycota</taxon>
        <taxon>Pezizomycotina</taxon>
        <taxon>Eurotiomycetes</taxon>
        <taxon>Chaetothyriomycetidae</taxon>
        <taxon>Verrucariales</taxon>
        <taxon>Verrucariaceae</taxon>
        <taxon>Endocarpon</taxon>
    </lineage>
</organism>